<sequence>MKLRGRSYRYVGPAGPMELVRPGAEGRSIRSAADFARWAAGLPAAEPAEPFTFVVDTTGVLRLAPRRSEHVVCAGGGPVLSAGEMGFGRESGRWVVRTVSNQSAGYCPDTDSWPAVAAALDAAGLGRPPGGFTHEVVFRRCPACGQLNIVRDEHYVCVFCDGSLPPTWNVDPSSGESCTARRGWCR</sequence>
<organism evidence="1 2">
    <name type="scientific">Streptomyces virginiae</name>
    <name type="common">Streptomyces cinnamonensis</name>
    <dbReference type="NCBI Taxonomy" id="1961"/>
    <lineage>
        <taxon>Bacteria</taxon>
        <taxon>Bacillati</taxon>
        <taxon>Actinomycetota</taxon>
        <taxon>Actinomycetes</taxon>
        <taxon>Kitasatosporales</taxon>
        <taxon>Streptomycetaceae</taxon>
        <taxon>Streptomyces</taxon>
    </lineage>
</organism>
<accession>A0A0L8MXF7</accession>
<evidence type="ECO:0000313" key="2">
    <source>
        <dbReference type="Proteomes" id="UP000037084"/>
    </source>
</evidence>
<dbReference type="OrthoDB" id="189103at2"/>
<dbReference type="AlphaFoldDB" id="A0A0L8MXF7"/>
<protein>
    <submittedName>
        <fullName evidence="1">Uncharacterized protein</fullName>
    </submittedName>
</protein>
<evidence type="ECO:0000313" key="1">
    <source>
        <dbReference type="EMBL" id="KOG55092.1"/>
    </source>
</evidence>
<comment type="caution">
    <text evidence="1">The sequence shown here is derived from an EMBL/GenBank/DDBJ whole genome shotgun (WGS) entry which is preliminary data.</text>
</comment>
<proteinExistence type="predicted"/>
<dbReference type="EMBL" id="LGUV01000121">
    <property type="protein sequence ID" value="KOG55092.1"/>
    <property type="molecule type" value="Genomic_DNA"/>
</dbReference>
<dbReference type="PATRIC" id="fig|1961.12.peg.2825"/>
<gene>
    <name evidence="1" type="ORF">ADK75_12175</name>
</gene>
<reference evidence="2" key="1">
    <citation type="submission" date="2015-07" db="EMBL/GenBank/DDBJ databases">
        <authorList>
            <consortium name="Consortium for Microbial Forensics and Genomics (microFORGE)"/>
            <person name="Knight B.M."/>
            <person name="Roberts D.P."/>
            <person name="Lin D."/>
            <person name="Hari K."/>
            <person name="Fletcher J."/>
            <person name="Melcher U."/>
            <person name="Blagden T."/>
            <person name="Winegar R.A."/>
        </authorList>
    </citation>
    <scope>NUCLEOTIDE SEQUENCE [LARGE SCALE GENOMIC DNA]</scope>
    <source>
        <strain evidence="2">NRRL B-1447</strain>
    </source>
</reference>
<dbReference type="RefSeq" id="WP_053170390.1">
    <property type="nucleotide sequence ID" value="NZ_LGUV01000121.1"/>
</dbReference>
<name>A0A0L8MXF7_STRVG</name>
<dbReference type="Proteomes" id="UP000037084">
    <property type="component" value="Unassembled WGS sequence"/>
</dbReference>